<evidence type="ECO:0000313" key="2">
    <source>
        <dbReference type="EMBL" id="RAG86868.1"/>
    </source>
</evidence>
<evidence type="ECO:0000256" key="1">
    <source>
        <dbReference type="SAM" id="MobiDB-lite"/>
    </source>
</evidence>
<comment type="caution">
    <text evidence="2">The sequence shown here is derived from an EMBL/GenBank/DDBJ whole genome shotgun (WGS) entry which is preliminary data.</text>
</comment>
<dbReference type="Proteomes" id="UP000248889">
    <property type="component" value="Unassembled WGS sequence"/>
</dbReference>
<evidence type="ECO:0000313" key="3">
    <source>
        <dbReference type="Proteomes" id="UP000248889"/>
    </source>
</evidence>
<dbReference type="RefSeq" id="WP_111499449.1">
    <property type="nucleotide sequence ID" value="NZ_QKYN01000018.1"/>
</dbReference>
<feature type="region of interest" description="Disordered" evidence="1">
    <location>
        <begin position="39"/>
        <end position="61"/>
    </location>
</feature>
<dbReference type="OrthoDB" id="3855721at2"/>
<dbReference type="AlphaFoldDB" id="A0A2X0JGS7"/>
<sequence>MEQQHGRALSQRERQVLVFIEQELRQDEALDAALSELRPPRPRWWPRRRRRSGGNGTGRED</sequence>
<name>A0A2X0JGS7_9ACTN</name>
<dbReference type="EMBL" id="QKYN01000018">
    <property type="protein sequence ID" value="RAG86868.1"/>
    <property type="molecule type" value="Genomic_DNA"/>
</dbReference>
<gene>
    <name evidence="2" type="ORF">DN069_04215</name>
</gene>
<organism evidence="2 3">
    <name type="scientific">Streptacidiphilus pinicola</name>
    <dbReference type="NCBI Taxonomy" id="2219663"/>
    <lineage>
        <taxon>Bacteria</taxon>
        <taxon>Bacillati</taxon>
        <taxon>Actinomycetota</taxon>
        <taxon>Actinomycetes</taxon>
        <taxon>Kitasatosporales</taxon>
        <taxon>Streptomycetaceae</taxon>
        <taxon>Streptacidiphilus</taxon>
    </lineage>
</organism>
<keyword evidence="3" id="KW-1185">Reference proteome</keyword>
<accession>A0A2X0JGS7</accession>
<proteinExistence type="predicted"/>
<reference evidence="2 3" key="1">
    <citation type="submission" date="2018-06" db="EMBL/GenBank/DDBJ databases">
        <title>Streptacidiphilus pinicola sp. nov., isolated from pine grove soil.</title>
        <authorList>
            <person name="Roh S.G."/>
            <person name="Park S."/>
            <person name="Kim M.-K."/>
            <person name="Yun B.-R."/>
            <person name="Park J."/>
            <person name="Kim M.J."/>
            <person name="Kim Y.S."/>
            <person name="Kim S.B."/>
        </authorList>
    </citation>
    <scope>NUCLEOTIDE SEQUENCE [LARGE SCALE GENOMIC DNA]</scope>
    <source>
        <strain evidence="2 3">MMS16-CNU450</strain>
    </source>
</reference>
<protein>
    <submittedName>
        <fullName evidence="2">Uncharacterized protein</fullName>
    </submittedName>
</protein>
<feature type="compositionally biased region" description="Basic residues" evidence="1">
    <location>
        <begin position="40"/>
        <end position="52"/>
    </location>
</feature>